<dbReference type="PANTHER" id="PTHR45436:SF15">
    <property type="entry name" value="SENSOR HISTIDINE KINASE CUSS"/>
    <property type="match status" value="1"/>
</dbReference>
<evidence type="ECO:0000256" key="14">
    <source>
        <dbReference type="RuleBase" id="RU364088"/>
    </source>
</evidence>
<dbReference type="PRINTS" id="PR00344">
    <property type="entry name" value="BCTRLSENSOR"/>
</dbReference>
<evidence type="ECO:0000256" key="7">
    <source>
        <dbReference type="ARBA" id="ARBA00022692"/>
    </source>
</evidence>
<dbReference type="SMART" id="SM00387">
    <property type="entry name" value="HATPase_c"/>
    <property type="match status" value="1"/>
</dbReference>
<dbReference type="Pfam" id="PF00512">
    <property type="entry name" value="HisKA"/>
    <property type="match status" value="1"/>
</dbReference>
<dbReference type="PROSITE" id="PS50885">
    <property type="entry name" value="HAMP"/>
    <property type="match status" value="1"/>
</dbReference>
<evidence type="ECO:0000313" key="17">
    <source>
        <dbReference type="EMBL" id="SDB81405.1"/>
    </source>
</evidence>
<dbReference type="SUPFAM" id="SSF158472">
    <property type="entry name" value="HAMP domain-like"/>
    <property type="match status" value="1"/>
</dbReference>
<evidence type="ECO:0000256" key="1">
    <source>
        <dbReference type="ARBA" id="ARBA00000085"/>
    </source>
</evidence>
<dbReference type="FunFam" id="3.30.565.10:FF:000006">
    <property type="entry name" value="Sensor histidine kinase WalK"/>
    <property type="match status" value="1"/>
</dbReference>
<dbReference type="InterPro" id="IPR004358">
    <property type="entry name" value="Sig_transdc_His_kin-like_C"/>
</dbReference>
<dbReference type="AlphaFoldDB" id="A0A1G6GI29"/>
<dbReference type="SMART" id="SM00388">
    <property type="entry name" value="HisKA"/>
    <property type="match status" value="1"/>
</dbReference>
<feature type="domain" description="HAMP" evidence="16">
    <location>
        <begin position="182"/>
        <end position="235"/>
    </location>
</feature>
<evidence type="ECO:0000256" key="2">
    <source>
        <dbReference type="ARBA" id="ARBA00004429"/>
    </source>
</evidence>
<dbReference type="PANTHER" id="PTHR45436">
    <property type="entry name" value="SENSOR HISTIDINE KINASE YKOH"/>
    <property type="match status" value="1"/>
</dbReference>
<evidence type="ECO:0000256" key="12">
    <source>
        <dbReference type="ARBA" id="ARBA00023012"/>
    </source>
</evidence>
<dbReference type="NCBIfam" id="TIGR01386">
    <property type="entry name" value="cztS_silS_copS"/>
    <property type="match status" value="1"/>
</dbReference>
<evidence type="ECO:0000256" key="4">
    <source>
        <dbReference type="ARBA" id="ARBA00022519"/>
    </source>
</evidence>
<dbReference type="InterPro" id="IPR006290">
    <property type="entry name" value="CztS_silS_copS"/>
</dbReference>
<evidence type="ECO:0000256" key="8">
    <source>
        <dbReference type="ARBA" id="ARBA00022741"/>
    </source>
</evidence>
<dbReference type="InterPro" id="IPR036097">
    <property type="entry name" value="HisK_dim/P_sf"/>
</dbReference>
<dbReference type="EMBL" id="FMYL01000001">
    <property type="protein sequence ID" value="SDB81405.1"/>
    <property type="molecule type" value="Genomic_DNA"/>
</dbReference>
<keyword evidence="5" id="KW-0597">Phosphoprotein</keyword>
<dbReference type="GO" id="GO:0000155">
    <property type="term" value="F:phosphorelay sensor kinase activity"/>
    <property type="evidence" value="ECO:0007669"/>
    <property type="project" value="InterPro"/>
</dbReference>
<dbReference type="InterPro" id="IPR003660">
    <property type="entry name" value="HAMP_dom"/>
</dbReference>
<dbReference type="SUPFAM" id="SSF55874">
    <property type="entry name" value="ATPase domain of HSP90 chaperone/DNA topoisomerase II/histidine kinase"/>
    <property type="match status" value="1"/>
</dbReference>
<comment type="catalytic activity">
    <reaction evidence="1 14">
        <text>ATP + protein L-histidine = ADP + protein N-phospho-L-histidine.</text>
        <dbReference type="EC" id="2.7.13.3"/>
    </reaction>
</comment>
<dbReference type="SUPFAM" id="SSF47384">
    <property type="entry name" value="Homodimeric domain of signal transducing histidine kinase"/>
    <property type="match status" value="1"/>
</dbReference>
<keyword evidence="9 14" id="KW-0418">Kinase</keyword>
<protein>
    <recommendedName>
        <fullName evidence="14">Sensor protein</fullName>
        <ecNumber evidence="14">2.7.13.3</ecNumber>
    </recommendedName>
</protein>
<keyword evidence="8 14" id="KW-0547">Nucleotide-binding</keyword>
<dbReference type="InterPro" id="IPR003594">
    <property type="entry name" value="HATPase_dom"/>
</dbReference>
<dbReference type="InterPro" id="IPR003661">
    <property type="entry name" value="HisK_dim/P_dom"/>
</dbReference>
<dbReference type="InterPro" id="IPR050428">
    <property type="entry name" value="TCS_sensor_his_kinase"/>
</dbReference>
<keyword evidence="7 14" id="KW-0812">Transmembrane</keyword>
<keyword evidence="10 14" id="KW-0067">ATP-binding</keyword>
<evidence type="ECO:0000259" key="15">
    <source>
        <dbReference type="PROSITE" id="PS50109"/>
    </source>
</evidence>
<keyword evidence="12 14" id="KW-0902">Two-component regulatory system</keyword>
<keyword evidence="11 14" id="KW-1133">Transmembrane helix</keyword>
<accession>A0A1G6GI29</accession>
<gene>
    <name evidence="17" type="ORF">SAMN05421733_101140</name>
</gene>
<dbReference type="InterPro" id="IPR005467">
    <property type="entry name" value="His_kinase_dom"/>
</dbReference>
<evidence type="ECO:0000256" key="9">
    <source>
        <dbReference type="ARBA" id="ARBA00022777"/>
    </source>
</evidence>
<keyword evidence="18" id="KW-1185">Reference proteome</keyword>
<comment type="function">
    <text evidence="14">Member of a two-component regulatory system.</text>
</comment>
<feature type="transmembrane region" description="Helical" evidence="14">
    <location>
        <begin position="12"/>
        <end position="35"/>
    </location>
</feature>
<evidence type="ECO:0000256" key="10">
    <source>
        <dbReference type="ARBA" id="ARBA00022840"/>
    </source>
</evidence>
<feature type="domain" description="Histidine kinase" evidence="15">
    <location>
        <begin position="243"/>
        <end position="456"/>
    </location>
</feature>
<evidence type="ECO:0000313" key="18">
    <source>
        <dbReference type="Proteomes" id="UP000242501"/>
    </source>
</evidence>
<keyword evidence="6 14" id="KW-0808">Transferase</keyword>
<proteinExistence type="predicted"/>
<dbReference type="GO" id="GO:0005524">
    <property type="term" value="F:ATP binding"/>
    <property type="evidence" value="ECO:0007669"/>
    <property type="project" value="UniProtKB-KW"/>
</dbReference>
<evidence type="ECO:0000259" key="16">
    <source>
        <dbReference type="PROSITE" id="PS50885"/>
    </source>
</evidence>
<dbReference type="SMART" id="SM00304">
    <property type="entry name" value="HAMP"/>
    <property type="match status" value="1"/>
</dbReference>
<comment type="subcellular location">
    <subcellularLocation>
        <location evidence="2">Cell inner membrane</location>
        <topology evidence="2">Multi-pass membrane protein</topology>
    </subcellularLocation>
</comment>
<keyword evidence="13 14" id="KW-0472">Membrane</keyword>
<dbReference type="Gene3D" id="1.10.287.130">
    <property type="match status" value="1"/>
</dbReference>
<organism evidence="17 18">
    <name type="scientific">Acinetobacter boissieri</name>
    <dbReference type="NCBI Taxonomy" id="1219383"/>
    <lineage>
        <taxon>Bacteria</taxon>
        <taxon>Pseudomonadati</taxon>
        <taxon>Pseudomonadota</taxon>
        <taxon>Gammaproteobacteria</taxon>
        <taxon>Moraxellales</taxon>
        <taxon>Moraxellaceae</taxon>
        <taxon>Acinetobacter</taxon>
    </lineage>
</organism>
<dbReference type="Pfam" id="PF02518">
    <property type="entry name" value="HATPase_c"/>
    <property type="match status" value="1"/>
</dbReference>
<reference evidence="18" key="1">
    <citation type="submission" date="2016-09" db="EMBL/GenBank/DDBJ databases">
        <authorList>
            <person name="Varghese N."/>
            <person name="Submissions S."/>
        </authorList>
    </citation>
    <scope>NUCLEOTIDE SEQUENCE [LARGE SCALE GENOMIC DNA]</scope>
    <source>
        <strain evidence="18">ANC 4422</strain>
    </source>
</reference>
<keyword evidence="4 14" id="KW-0997">Cell inner membrane</keyword>
<dbReference type="Pfam" id="PF21085">
    <property type="entry name" value="CusS"/>
    <property type="match status" value="1"/>
</dbReference>
<dbReference type="Gene3D" id="3.30.565.10">
    <property type="entry name" value="Histidine kinase-like ATPase, C-terminal domain"/>
    <property type="match status" value="1"/>
</dbReference>
<evidence type="ECO:0000256" key="5">
    <source>
        <dbReference type="ARBA" id="ARBA00022553"/>
    </source>
</evidence>
<dbReference type="InterPro" id="IPR036890">
    <property type="entry name" value="HATPase_C_sf"/>
</dbReference>
<dbReference type="PROSITE" id="PS50109">
    <property type="entry name" value="HIS_KIN"/>
    <property type="match status" value="1"/>
</dbReference>
<keyword evidence="3 14" id="KW-1003">Cell membrane</keyword>
<dbReference type="CDD" id="cd00082">
    <property type="entry name" value="HisKA"/>
    <property type="match status" value="1"/>
</dbReference>
<dbReference type="RefSeq" id="WP_425283435.1">
    <property type="nucleotide sequence ID" value="NZ_FMYL01000001.1"/>
</dbReference>
<sequence length="460" mass="52504">MIKIFNTISLKIALIFSLCTAIILLIMGFVIHQLVTHHFAMQDRAQIEGKIQLIQHILKQDNLSPNQLHSSLTDALVGHHDLVVQIEQPMGHIIFQSTSQYINKNQIIKTATADHWLNWKNQHTTYHGLVSEQQYNAQPIQIIVGIDTSEHLHFLNNFRNQLLYIGLGGTAFIIFFGWFAAWRGLRPIQKMAQVAEGISAQHLSERLATHRIPLELQPLAIAFNDMLDRLEKALAKLSDFSSDLAHEIRTPLNNLMTQTQVCLSRPRQVHDYKEVLFSNLEELEHLSRMISDMLFLAKTEHGLHLTQLQQIHLEHEIQTLIDFYDAVATEKNMAFHHIGSATICANPTLLRRALSNLFSNAIKYGQAQSMIETQCQTIEHKTIFSIKNKGPILSQEQLSRLFDRFYRTDTSRQRMEDGTGLGLAITQSILNLHGAKIDVKSCNDEIIFTITFELINDQTV</sequence>
<evidence type="ECO:0000256" key="6">
    <source>
        <dbReference type="ARBA" id="ARBA00022679"/>
    </source>
</evidence>
<name>A0A1G6GI29_9GAMM</name>
<dbReference type="EC" id="2.7.13.3" evidence="14"/>
<evidence type="ECO:0000256" key="11">
    <source>
        <dbReference type="ARBA" id="ARBA00022989"/>
    </source>
</evidence>
<evidence type="ECO:0000256" key="13">
    <source>
        <dbReference type="ARBA" id="ARBA00023136"/>
    </source>
</evidence>
<dbReference type="Proteomes" id="UP000242501">
    <property type="component" value="Unassembled WGS sequence"/>
</dbReference>
<dbReference type="Pfam" id="PF00672">
    <property type="entry name" value="HAMP"/>
    <property type="match status" value="1"/>
</dbReference>
<dbReference type="GO" id="GO:0005886">
    <property type="term" value="C:plasma membrane"/>
    <property type="evidence" value="ECO:0007669"/>
    <property type="project" value="UniProtKB-SubCell"/>
</dbReference>
<dbReference type="InterPro" id="IPR048590">
    <property type="entry name" value="CusS-like_sensor"/>
</dbReference>
<evidence type="ECO:0000256" key="3">
    <source>
        <dbReference type="ARBA" id="ARBA00022475"/>
    </source>
</evidence>
<dbReference type="STRING" id="1219383.SAMN05421733_101140"/>
<feature type="transmembrane region" description="Helical" evidence="14">
    <location>
        <begin position="162"/>
        <end position="181"/>
    </location>
</feature>
<dbReference type="Gene3D" id="6.10.340.10">
    <property type="match status" value="1"/>
</dbReference>
<dbReference type="CDD" id="cd06225">
    <property type="entry name" value="HAMP"/>
    <property type="match status" value="1"/>
</dbReference>